<dbReference type="Proteomes" id="UP000294134">
    <property type="component" value="Segment"/>
</dbReference>
<reference evidence="1 2" key="1">
    <citation type="submission" date="2019-02" db="EMBL/GenBank/DDBJ databases">
        <authorList>
            <person name="Frampton R.A."/>
            <person name="Wojtus J.K."/>
            <person name="Fineran P.C."/>
            <person name="Hendrickson H.L."/>
        </authorList>
    </citation>
    <scope>NUCLEOTIDE SEQUENCE [LARGE SCALE GENOMIC DNA]</scope>
</reference>
<sequence length="221" mass="25599">MSALDKFMEPFAPLLQEGFKERLHELHCANRSVNLKELTEFAALREIIREDIWGPVRKNYFMLLEECYRETLEKLEPVSTVENTYCTNSLFRDHPELYTKTADLFQDRLIDKHSAHLDYMDGDSIRHLHPYVQWRLLDNEVDRALSAFVTVPTTTTQGDVVLNAVRDHLFPKDFASIKNGEVRQIVISAVANVETEEQKGFTWTGNIVLDPKGHCETFVNQ</sequence>
<name>A0A481W699_9CAUD</name>
<dbReference type="EMBL" id="MK552327">
    <property type="protein sequence ID" value="QBJ02923.1"/>
    <property type="molecule type" value="Genomic_DNA"/>
</dbReference>
<evidence type="ECO:0000313" key="1">
    <source>
        <dbReference type="EMBL" id="QBJ02923.1"/>
    </source>
</evidence>
<proteinExistence type="predicted"/>
<keyword evidence="2" id="KW-1185">Reference proteome</keyword>
<accession>A0A481W699</accession>
<organism evidence="1 2">
    <name type="scientific">Pseudomonas phage Psa21</name>
    <dbReference type="NCBI Taxonomy" id="2530023"/>
    <lineage>
        <taxon>Viruses</taxon>
        <taxon>Duplodnaviria</taxon>
        <taxon>Heunggongvirae</taxon>
        <taxon>Uroviricota</taxon>
        <taxon>Caudoviricetes</taxon>
        <taxon>Chimalliviridae</taxon>
        <taxon>Tepukevirus</taxon>
        <taxon>Tepukevirus Psa21</taxon>
    </lineage>
</organism>
<gene>
    <name evidence="1" type="ORF">PSA21_397</name>
</gene>
<evidence type="ECO:0000313" key="2">
    <source>
        <dbReference type="Proteomes" id="UP000294134"/>
    </source>
</evidence>
<protein>
    <submittedName>
        <fullName evidence="1">Uncharacterized protein</fullName>
    </submittedName>
</protein>